<proteinExistence type="predicted"/>
<evidence type="ECO:0000259" key="1">
    <source>
        <dbReference type="Pfam" id="PF14343"/>
    </source>
</evidence>
<dbReference type="GO" id="GO:0008233">
    <property type="term" value="F:peptidase activity"/>
    <property type="evidence" value="ECO:0007669"/>
    <property type="project" value="UniProtKB-KW"/>
</dbReference>
<keyword evidence="3" id="KW-1185">Reference proteome</keyword>
<keyword evidence="2" id="KW-0645">Protease</keyword>
<dbReference type="EMBL" id="VUNI01000018">
    <property type="protein sequence ID" value="MST75417.1"/>
    <property type="molecule type" value="Genomic_DNA"/>
</dbReference>
<dbReference type="AlphaFoldDB" id="A0A6L5YTE7"/>
<dbReference type="InterPro" id="IPR025748">
    <property type="entry name" value="PrcB_C_dom"/>
</dbReference>
<dbReference type="Pfam" id="PF14343">
    <property type="entry name" value="PrcB_C"/>
    <property type="match status" value="1"/>
</dbReference>
<dbReference type="PROSITE" id="PS51257">
    <property type="entry name" value="PROKAR_LIPOPROTEIN"/>
    <property type="match status" value="1"/>
</dbReference>
<keyword evidence="2" id="KW-0378">Hydrolase</keyword>
<reference evidence="2 3" key="1">
    <citation type="submission" date="2019-08" db="EMBL/GenBank/DDBJ databases">
        <title>In-depth cultivation of the pig gut microbiome towards novel bacterial diversity and tailored functional studies.</title>
        <authorList>
            <person name="Wylensek D."/>
            <person name="Hitch T.C.A."/>
            <person name="Clavel T."/>
        </authorList>
    </citation>
    <scope>NUCLEOTIDE SEQUENCE [LARGE SCALE GENOMIC DNA]</scope>
    <source>
        <strain evidence="2 3">MUC/MUC-530-WT-4D</strain>
    </source>
</reference>
<name>A0A6L5YTE7_9FIRM</name>
<gene>
    <name evidence="2" type="ORF">FYJ75_10375</name>
</gene>
<comment type="caution">
    <text evidence="2">The sequence shown here is derived from an EMBL/GenBank/DDBJ whole genome shotgun (WGS) entry which is preliminary data.</text>
</comment>
<dbReference type="Proteomes" id="UP000474024">
    <property type="component" value="Unassembled WGS sequence"/>
</dbReference>
<feature type="domain" description="PrcB C-terminal" evidence="1">
    <location>
        <begin position="75"/>
        <end position="132"/>
    </location>
</feature>
<sequence length="141" mass="16042">MNDMFRTGITGMLLCILVCGLLLCSCGVRKAEKEKVRDLEYTVVEDEDLPEELKEQIDLKKESHFKFTYETGEYLYIVMGYGQQETGGYNIQVKELYLSSNAVFFKTELSGPEKGKTISQSPSCPYIVVKTELVKEPVVFE</sequence>
<dbReference type="GO" id="GO:0006508">
    <property type="term" value="P:proteolysis"/>
    <property type="evidence" value="ECO:0007669"/>
    <property type="project" value="UniProtKB-KW"/>
</dbReference>
<organism evidence="2 3">
    <name type="scientific">Roseburia porci</name>
    <dbReference type="NCBI Taxonomy" id="2605790"/>
    <lineage>
        <taxon>Bacteria</taxon>
        <taxon>Bacillati</taxon>
        <taxon>Bacillota</taxon>
        <taxon>Clostridia</taxon>
        <taxon>Lachnospirales</taxon>
        <taxon>Lachnospiraceae</taxon>
        <taxon>Roseburia</taxon>
    </lineage>
</organism>
<protein>
    <submittedName>
        <fullName evidence="2">Protease complex subunit PrcB family protein</fullName>
    </submittedName>
</protein>
<accession>A0A6L5YTE7</accession>
<evidence type="ECO:0000313" key="3">
    <source>
        <dbReference type="Proteomes" id="UP000474024"/>
    </source>
</evidence>
<evidence type="ECO:0000313" key="2">
    <source>
        <dbReference type="EMBL" id="MST75417.1"/>
    </source>
</evidence>